<accession>A0ABQ5KAZ2</accession>
<dbReference type="Proteomes" id="UP001057375">
    <property type="component" value="Unassembled WGS sequence"/>
</dbReference>
<name>A0ABQ5KAZ2_9EUKA</name>
<gene>
    <name evidence="1" type="ORF">ADUPG1_001025</name>
</gene>
<proteinExistence type="predicted"/>
<organism evidence="1 2">
    <name type="scientific">Aduncisulcus paluster</name>
    <dbReference type="NCBI Taxonomy" id="2918883"/>
    <lineage>
        <taxon>Eukaryota</taxon>
        <taxon>Metamonada</taxon>
        <taxon>Carpediemonas-like organisms</taxon>
        <taxon>Aduncisulcus</taxon>
    </lineage>
</organism>
<keyword evidence="2" id="KW-1185">Reference proteome</keyword>
<reference evidence="1" key="1">
    <citation type="submission" date="2022-03" db="EMBL/GenBank/DDBJ databases">
        <title>Draft genome sequence of Aduncisulcus paluster, a free-living microaerophilic Fornicata.</title>
        <authorList>
            <person name="Yuyama I."/>
            <person name="Kume K."/>
            <person name="Tamura T."/>
            <person name="Inagaki Y."/>
            <person name="Hashimoto T."/>
        </authorList>
    </citation>
    <scope>NUCLEOTIDE SEQUENCE</scope>
    <source>
        <strain evidence="1">NY0171</strain>
    </source>
</reference>
<evidence type="ECO:0000313" key="2">
    <source>
        <dbReference type="Proteomes" id="UP001057375"/>
    </source>
</evidence>
<protein>
    <submittedName>
        <fullName evidence="1">Uncharacterized protein</fullName>
    </submittedName>
</protein>
<comment type="caution">
    <text evidence="1">The sequence shown here is derived from an EMBL/GenBank/DDBJ whole genome shotgun (WGS) entry which is preliminary data.</text>
</comment>
<dbReference type="EMBL" id="BQXS01000637">
    <property type="protein sequence ID" value="GKT29062.1"/>
    <property type="molecule type" value="Genomic_DNA"/>
</dbReference>
<evidence type="ECO:0000313" key="1">
    <source>
        <dbReference type="EMBL" id="GKT29062.1"/>
    </source>
</evidence>
<sequence length="250" mass="27632">MAGSGFHILDHWHGPHGVLVAHTDGVHEYRQLELEGDNDGIWPPQPNVEVKIDPDWRIDGVPESYLDPDSVTGTSPSAGRGGLGPVFKDEQNAFVRTLPNYGLGSWLRDDAAESDSRVIAFFRKRPDADRGEFDGFVQRLGRIFLEAGLLEVRVQTYSPYNPDIWLTYNVEHDNPAEREYHAAIIVAGPDRASIEEVLQSEEIAKTGPDQQKYFLAVHAYAGAIPELLAGSGIALRNGIPLVARGMWILP</sequence>